<keyword evidence="5" id="KW-0902">Two-component regulatory system</keyword>
<dbReference type="GO" id="GO:0004673">
    <property type="term" value="F:protein histidine kinase activity"/>
    <property type="evidence" value="ECO:0007669"/>
    <property type="project" value="UniProtKB-EC"/>
</dbReference>
<accession>A0A1Z1FAG5</accession>
<evidence type="ECO:0000256" key="4">
    <source>
        <dbReference type="ARBA" id="ARBA00022777"/>
    </source>
</evidence>
<keyword evidence="7" id="KW-0067">ATP-binding</keyword>
<gene>
    <name evidence="7" type="ORF">A9D14_05390</name>
</gene>
<dbReference type="SMART" id="SM00387">
    <property type="entry name" value="HATPase_c"/>
    <property type="match status" value="1"/>
</dbReference>
<keyword evidence="4" id="KW-0418">Kinase</keyword>
<dbReference type="GO" id="GO:0005524">
    <property type="term" value="F:ATP binding"/>
    <property type="evidence" value="ECO:0007669"/>
    <property type="project" value="UniProtKB-KW"/>
</dbReference>
<dbReference type="RefSeq" id="WP_066843688.1">
    <property type="nucleotide sequence ID" value="NZ_CP019602.1"/>
</dbReference>
<evidence type="ECO:0000256" key="1">
    <source>
        <dbReference type="ARBA" id="ARBA00000085"/>
    </source>
</evidence>
<comment type="catalytic activity">
    <reaction evidence="1">
        <text>ATP + protein L-histidine = ADP + protein N-phospho-L-histidine.</text>
        <dbReference type="EC" id="2.7.13.3"/>
    </reaction>
</comment>
<evidence type="ECO:0000313" key="7">
    <source>
        <dbReference type="EMBL" id="ARU15716.1"/>
    </source>
</evidence>
<dbReference type="OrthoDB" id="7933832at2"/>
<protein>
    <recommendedName>
        <fullName evidence="2">histidine kinase</fullName>
        <ecNumber evidence="2">2.7.13.3</ecNumber>
    </recommendedName>
</protein>
<dbReference type="PANTHER" id="PTHR43711">
    <property type="entry name" value="TWO-COMPONENT HISTIDINE KINASE"/>
    <property type="match status" value="1"/>
</dbReference>
<evidence type="ECO:0000259" key="6">
    <source>
        <dbReference type="PROSITE" id="PS50109"/>
    </source>
</evidence>
<sequence>MAEGTLAPTGATAALTARSDAQDRLVAADQRLLVLQRECGGDMPGLIAVPELMQLVRKSRAYGMKLAQALTVTHPGGSLKGWAEIEPDDEGCTIRLSDWHAMDAVPATGDQPAGAEDDEAAETRLAIEQLLAEAVLWLDGQQNIVALETECTELSPMVARARRQRGQNWSTLFQTDGDVQSHWSLRSGIIAGIEESERRWHLMLTGGTTGNAGQQILIRRHEEPISAKPANDEDLLPGDLLSQQLAPALDAPVRRIIQLGEIMRDRLAGPLSREYVSYAGDIVDAAKHLAGLAQSLSDGEDEPEPDMVPVVPGEIAESACRFQTTRAARKQARFTIAFDPARALGDRRWCMQILLNLLGNAVDYGPRGGEIFVDCAAEGPWVSVSVTDEGKPLSAQDCEKIFAKYERLGREGDGTGLGLHIARRLAEAMGGSLTVSLGKRGGNCFTLRLKAADEAAAE</sequence>
<dbReference type="InterPro" id="IPR003594">
    <property type="entry name" value="HATPase_dom"/>
</dbReference>
<feature type="domain" description="Histidine kinase" evidence="6">
    <location>
        <begin position="244"/>
        <end position="453"/>
    </location>
</feature>
<evidence type="ECO:0000256" key="5">
    <source>
        <dbReference type="ARBA" id="ARBA00023012"/>
    </source>
</evidence>
<keyword evidence="3" id="KW-0808">Transferase</keyword>
<dbReference type="GO" id="GO:0000160">
    <property type="term" value="P:phosphorelay signal transduction system"/>
    <property type="evidence" value="ECO:0007669"/>
    <property type="project" value="UniProtKB-KW"/>
</dbReference>
<dbReference type="Pfam" id="PF02518">
    <property type="entry name" value="HATPase_c"/>
    <property type="match status" value="1"/>
</dbReference>
<evidence type="ECO:0000256" key="3">
    <source>
        <dbReference type="ARBA" id="ARBA00022679"/>
    </source>
</evidence>
<dbReference type="InterPro" id="IPR050736">
    <property type="entry name" value="Sensor_HK_Regulatory"/>
</dbReference>
<dbReference type="EMBL" id="CP019602">
    <property type="protein sequence ID" value="ARU15716.1"/>
    <property type="molecule type" value="Genomic_DNA"/>
</dbReference>
<keyword evidence="8" id="KW-1185">Reference proteome</keyword>
<organism evidence="7 8">
    <name type="scientific">Croceicoccus marinus</name>
    <dbReference type="NCBI Taxonomy" id="450378"/>
    <lineage>
        <taxon>Bacteria</taxon>
        <taxon>Pseudomonadati</taxon>
        <taxon>Pseudomonadota</taxon>
        <taxon>Alphaproteobacteria</taxon>
        <taxon>Sphingomonadales</taxon>
        <taxon>Erythrobacteraceae</taxon>
        <taxon>Croceicoccus</taxon>
    </lineage>
</organism>
<dbReference type="EC" id="2.7.13.3" evidence="2"/>
<evidence type="ECO:0000256" key="2">
    <source>
        <dbReference type="ARBA" id="ARBA00012438"/>
    </source>
</evidence>
<proteinExistence type="predicted"/>
<keyword evidence="7" id="KW-0547">Nucleotide-binding</keyword>
<reference evidence="7 8" key="1">
    <citation type="submission" date="2017-01" db="EMBL/GenBank/DDBJ databases">
        <title>Complete genome sequence of esterase-producing bacterium Croceicoccus marinus E4A9.</title>
        <authorList>
            <person name="Wu Y.-H."/>
            <person name="Cheng H."/>
            <person name="Xu L."/>
            <person name="Huo Y.-Y."/>
            <person name="Wang C.-S."/>
            <person name="Xu X.-W."/>
        </authorList>
    </citation>
    <scope>NUCLEOTIDE SEQUENCE [LARGE SCALE GENOMIC DNA]</scope>
    <source>
        <strain evidence="7 8">E4A9</strain>
    </source>
</reference>
<name>A0A1Z1FAG5_9SPHN</name>
<evidence type="ECO:0000313" key="8">
    <source>
        <dbReference type="Proteomes" id="UP000195807"/>
    </source>
</evidence>
<dbReference type="PANTHER" id="PTHR43711:SF1">
    <property type="entry name" value="HISTIDINE KINASE 1"/>
    <property type="match status" value="1"/>
</dbReference>
<dbReference type="Gene3D" id="3.30.565.10">
    <property type="entry name" value="Histidine kinase-like ATPase, C-terminal domain"/>
    <property type="match status" value="1"/>
</dbReference>
<dbReference type="InterPro" id="IPR036890">
    <property type="entry name" value="HATPase_C_sf"/>
</dbReference>
<dbReference type="KEGG" id="cman:A9D14_05390"/>
<dbReference type="PRINTS" id="PR00344">
    <property type="entry name" value="BCTRLSENSOR"/>
</dbReference>
<dbReference type="Proteomes" id="UP000195807">
    <property type="component" value="Chromosome"/>
</dbReference>
<dbReference type="AlphaFoldDB" id="A0A1Z1FAG5"/>
<dbReference type="SUPFAM" id="SSF55874">
    <property type="entry name" value="ATPase domain of HSP90 chaperone/DNA topoisomerase II/histidine kinase"/>
    <property type="match status" value="1"/>
</dbReference>
<dbReference type="InterPro" id="IPR005467">
    <property type="entry name" value="His_kinase_dom"/>
</dbReference>
<dbReference type="InterPro" id="IPR004358">
    <property type="entry name" value="Sig_transdc_His_kin-like_C"/>
</dbReference>
<dbReference type="STRING" id="450378.GCA_001661675_01078"/>
<dbReference type="PROSITE" id="PS50109">
    <property type="entry name" value="HIS_KIN"/>
    <property type="match status" value="1"/>
</dbReference>